<dbReference type="InterPro" id="IPR003593">
    <property type="entry name" value="AAA+_ATPase"/>
</dbReference>
<organism evidence="2 3">
    <name type="scientific">Alteromonas halophila</name>
    <dbReference type="NCBI Taxonomy" id="516698"/>
    <lineage>
        <taxon>Bacteria</taxon>
        <taxon>Pseudomonadati</taxon>
        <taxon>Pseudomonadota</taxon>
        <taxon>Gammaproteobacteria</taxon>
        <taxon>Alteromonadales</taxon>
        <taxon>Alteromonadaceae</taxon>
        <taxon>Alteromonas/Salinimonas group</taxon>
        <taxon>Alteromonas</taxon>
    </lineage>
</organism>
<evidence type="ECO:0000313" key="2">
    <source>
        <dbReference type="EMBL" id="GGW87328.1"/>
    </source>
</evidence>
<protein>
    <submittedName>
        <fullName evidence="2">ATP-binding protein</fullName>
    </submittedName>
</protein>
<dbReference type="GO" id="GO:0005524">
    <property type="term" value="F:ATP binding"/>
    <property type="evidence" value="ECO:0007669"/>
    <property type="project" value="UniProtKB-KW"/>
</dbReference>
<dbReference type="EMBL" id="BMXP01000004">
    <property type="protein sequence ID" value="GGW87328.1"/>
    <property type="molecule type" value="Genomic_DNA"/>
</dbReference>
<dbReference type="SUPFAM" id="SSF52540">
    <property type="entry name" value="P-loop containing nucleoside triphosphate hydrolases"/>
    <property type="match status" value="1"/>
</dbReference>
<keyword evidence="2" id="KW-0067">ATP-binding</keyword>
<dbReference type="Gene3D" id="3.40.50.300">
    <property type="entry name" value="P-loop containing nucleotide triphosphate hydrolases"/>
    <property type="match status" value="1"/>
</dbReference>
<dbReference type="CDD" id="cd00009">
    <property type="entry name" value="AAA"/>
    <property type="match status" value="1"/>
</dbReference>
<keyword evidence="3" id="KW-1185">Reference proteome</keyword>
<dbReference type="InterPro" id="IPR028350">
    <property type="entry name" value="DNAC/IstB-like"/>
</dbReference>
<keyword evidence="2" id="KW-0547">Nucleotide-binding</keyword>
<dbReference type="PANTHER" id="PTHR30050">
    <property type="entry name" value="CHROMOSOMAL REPLICATION INITIATOR PROTEIN DNAA"/>
    <property type="match status" value="1"/>
</dbReference>
<sequence>MVYTVFAEQEGRSNIEEQTCAERLFEQLRAQADSAHESKVARLQKAAKLRWPHAVLSDIQTSDKPPVRVSKLKELAQCQWIKDFRHIIISGPTGAGKTHLACALGQEALLREYTVQYYHYPVLIRDLKIAEKAGDDSLEKLRRKISKVRVLLIDDWGIQPLNPQERHLLFELIEIRDQSSSLIITSQYAPSDWYDAFGDKTIADSTLDRIVPYAIALNWDCESYRDKRGRQLSGKGGGKND</sequence>
<evidence type="ECO:0000313" key="3">
    <source>
        <dbReference type="Proteomes" id="UP000631300"/>
    </source>
</evidence>
<feature type="domain" description="AAA+ ATPase" evidence="1">
    <location>
        <begin position="83"/>
        <end position="217"/>
    </location>
</feature>
<comment type="caution">
    <text evidence="2">The sequence shown here is derived from an EMBL/GenBank/DDBJ whole genome shotgun (WGS) entry which is preliminary data.</text>
</comment>
<dbReference type="GO" id="GO:0006260">
    <property type="term" value="P:DNA replication"/>
    <property type="evidence" value="ECO:0007669"/>
    <property type="project" value="TreeGrafter"/>
</dbReference>
<reference evidence="2" key="1">
    <citation type="journal article" date="2014" name="Int. J. Syst. Evol. Microbiol.">
        <title>Complete genome sequence of Corynebacterium casei LMG S-19264T (=DSM 44701T), isolated from a smear-ripened cheese.</title>
        <authorList>
            <consortium name="US DOE Joint Genome Institute (JGI-PGF)"/>
            <person name="Walter F."/>
            <person name="Albersmeier A."/>
            <person name="Kalinowski J."/>
            <person name="Ruckert C."/>
        </authorList>
    </citation>
    <scope>NUCLEOTIDE SEQUENCE</scope>
    <source>
        <strain evidence="2">KCTC 22164</strain>
    </source>
</reference>
<proteinExistence type="predicted"/>
<gene>
    <name evidence="2" type="ORF">GCM10007391_21530</name>
</gene>
<evidence type="ECO:0000259" key="1">
    <source>
        <dbReference type="SMART" id="SM00382"/>
    </source>
</evidence>
<dbReference type="InterPro" id="IPR002611">
    <property type="entry name" value="IstB_ATP-bd"/>
</dbReference>
<dbReference type="AlphaFoldDB" id="A0A918JMG7"/>
<name>A0A918JMG7_9ALTE</name>
<dbReference type="PANTHER" id="PTHR30050:SF4">
    <property type="entry name" value="ATP-BINDING PROTEIN RV3427C IN INSERTION SEQUENCE-RELATED"/>
    <property type="match status" value="1"/>
</dbReference>
<dbReference type="PIRSF" id="PIRSF003073">
    <property type="entry name" value="DNAC_TnpB_IstB"/>
    <property type="match status" value="1"/>
</dbReference>
<dbReference type="SMART" id="SM00382">
    <property type="entry name" value="AAA"/>
    <property type="match status" value="1"/>
</dbReference>
<reference evidence="2" key="2">
    <citation type="submission" date="2020-09" db="EMBL/GenBank/DDBJ databases">
        <authorList>
            <person name="Sun Q."/>
            <person name="Kim S."/>
        </authorList>
    </citation>
    <scope>NUCLEOTIDE SEQUENCE</scope>
    <source>
        <strain evidence="2">KCTC 22164</strain>
    </source>
</reference>
<dbReference type="Proteomes" id="UP000631300">
    <property type="component" value="Unassembled WGS sequence"/>
</dbReference>
<dbReference type="Pfam" id="PF01695">
    <property type="entry name" value="IstB_IS21"/>
    <property type="match status" value="1"/>
</dbReference>
<dbReference type="InterPro" id="IPR027417">
    <property type="entry name" value="P-loop_NTPase"/>
</dbReference>
<accession>A0A918JMG7</accession>